<dbReference type="EMBL" id="JAHKNI010000003">
    <property type="protein sequence ID" value="MBU3062310.1"/>
    <property type="molecule type" value="Genomic_DNA"/>
</dbReference>
<name>A0ABS6AXR1_9NOCA</name>
<evidence type="ECO:0000313" key="2">
    <source>
        <dbReference type="Proteomes" id="UP000733379"/>
    </source>
</evidence>
<sequence>MTMLTYTVLTDPTALEASRTGQPSSFGTVYLVVTNTGSAAAYWFKNQVRVPVGNGAEHLTPDISTVTAIGEFHGLQSGVQTLDVQTQVAANSFAVSDPSGGKVRFAPGDYLVLKLEDVRVAETAGLAVLSVSESASRTPNAKPSSSLAAVPLVKTAAKQVAPSNFRPEQAMIDDGDTLVLRWDGPGDLAYTIGLPDGTLASVTTPGQWTPDPATGPKRDVTYTLIATDPNTAQQYFLTTTVQLGTPVFETGIRAARVQGTAATSGSLGFTADGVEVSNSSGGQGTLRAEKVTTRRVAGTDANATGFDFSGTEVRVTNNNGSEMAIVADRIAVRLVNAYRVQGRSEKDGSIVFPELGIQVCNGRFDNTPKYGYVFADSGIYQNPSFYGRGVENRGIDLKDADEVSVKHLHADGTTTYGTLNVSRVNTNPHRW</sequence>
<comment type="caution">
    <text evidence="1">The sequence shown here is derived from an EMBL/GenBank/DDBJ whole genome shotgun (WGS) entry which is preliminary data.</text>
</comment>
<organism evidence="1 2">
    <name type="scientific">Nocardia albiluteola</name>
    <dbReference type="NCBI Taxonomy" id="2842303"/>
    <lineage>
        <taxon>Bacteria</taxon>
        <taxon>Bacillati</taxon>
        <taxon>Actinomycetota</taxon>
        <taxon>Actinomycetes</taxon>
        <taxon>Mycobacteriales</taxon>
        <taxon>Nocardiaceae</taxon>
        <taxon>Nocardia</taxon>
    </lineage>
</organism>
<dbReference type="RefSeq" id="WP_215917169.1">
    <property type="nucleotide sequence ID" value="NZ_JAHKNI010000003.1"/>
</dbReference>
<evidence type="ECO:0000313" key="1">
    <source>
        <dbReference type="EMBL" id="MBU3062310.1"/>
    </source>
</evidence>
<gene>
    <name evidence="1" type="ORF">KO481_12325</name>
</gene>
<dbReference type="Proteomes" id="UP000733379">
    <property type="component" value="Unassembled WGS sequence"/>
</dbReference>
<keyword evidence="2" id="KW-1185">Reference proteome</keyword>
<reference evidence="1 2" key="1">
    <citation type="submission" date="2021-06" db="EMBL/GenBank/DDBJ databases">
        <title>Actinomycetes sequencing.</title>
        <authorList>
            <person name="Shan Q."/>
        </authorList>
    </citation>
    <scope>NUCLEOTIDE SEQUENCE [LARGE SCALE GENOMIC DNA]</scope>
    <source>
        <strain evidence="1 2">NEAU-G5</strain>
    </source>
</reference>
<proteinExistence type="predicted"/>
<accession>A0ABS6AXR1</accession>
<protein>
    <submittedName>
        <fullName evidence="1">Uncharacterized protein</fullName>
    </submittedName>
</protein>